<evidence type="ECO:0000256" key="4">
    <source>
        <dbReference type="SAM" id="MobiDB-lite"/>
    </source>
</evidence>
<dbReference type="InterPro" id="IPR040260">
    <property type="entry name" value="RFA2-like"/>
</dbReference>
<feature type="region of interest" description="Disordered" evidence="4">
    <location>
        <begin position="754"/>
        <end position="773"/>
    </location>
</feature>
<protein>
    <recommendedName>
        <fullName evidence="7">OB domain-containing protein</fullName>
    </recommendedName>
</protein>
<gene>
    <name evidence="5" type="ORF">EJB05_01897</name>
</gene>
<feature type="compositionally biased region" description="Polar residues" evidence="4">
    <location>
        <begin position="39"/>
        <end position="48"/>
    </location>
</feature>
<dbReference type="SUPFAM" id="SSF50249">
    <property type="entry name" value="Nucleic acid-binding proteins"/>
    <property type="match status" value="1"/>
</dbReference>
<dbReference type="OrthoDB" id="25571at2759"/>
<keyword evidence="6" id="KW-1185">Reference proteome</keyword>
<keyword evidence="2" id="KW-0238">DNA-binding</keyword>
<accession>A0A5J9WQU0</accession>
<dbReference type="Gramene" id="TVU50523">
    <property type="protein sequence ID" value="TVU50523"/>
    <property type="gene ID" value="EJB05_01897"/>
</dbReference>
<dbReference type="GO" id="GO:0000724">
    <property type="term" value="P:double-strand break repair via homologous recombination"/>
    <property type="evidence" value="ECO:0007669"/>
    <property type="project" value="TreeGrafter"/>
</dbReference>
<evidence type="ECO:0000313" key="5">
    <source>
        <dbReference type="EMBL" id="TVU50523.1"/>
    </source>
</evidence>
<dbReference type="GO" id="GO:0006260">
    <property type="term" value="P:DNA replication"/>
    <property type="evidence" value="ECO:0007669"/>
    <property type="project" value="TreeGrafter"/>
</dbReference>
<evidence type="ECO:0000256" key="1">
    <source>
        <dbReference type="ARBA" id="ARBA00004123"/>
    </source>
</evidence>
<feature type="region of interest" description="Disordered" evidence="4">
    <location>
        <begin position="1075"/>
        <end position="1109"/>
    </location>
</feature>
<organism evidence="5 6">
    <name type="scientific">Eragrostis curvula</name>
    <name type="common">weeping love grass</name>
    <dbReference type="NCBI Taxonomy" id="38414"/>
    <lineage>
        <taxon>Eukaryota</taxon>
        <taxon>Viridiplantae</taxon>
        <taxon>Streptophyta</taxon>
        <taxon>Embryophyta</taxon>
        <taxon>Tracheophyta</taxon>
        <taxon>Spermatophyta</taxon>
        <taxon>Magnoliopsida</taxon>
        <taxon>Liliopsida</taxon>
        <taxon>Poales</taxon>
        <taxon>Poaceae</taxon>
        <taxon>PACMAD clade</taxon>
        <taxon>Chloridoideae</taxon>
        <taxon>Eragrostideae</taxon>
        <taxon>Eragrostidinae</taxon>
        <taxon>Eragrostis</taxon>
    </lineage>
</organism>
<dbReference type="GO" id="GO:0006289">
    <property type="term" value="P:nucleotide-excision repair"/>
    <property type="evidence" value="ECO:0007669"/>
    <property type="project" value="TreeGrafter"/>
</dbReference>
<reference evidence="5 6" key="1">
    <citation type="journal article" date="2019" name="Sci. Rep.">
        <title>A high-quality genome of Eragrostis curvula grass provides insights into Poaceae evolution and supports new strategies to enhance forage quality.</title>
        <authorList>
            <person name="Carballo J."/>
            <person name="Santos B.A.C.M."/>
            <person name="Zappacosta D."/>
            <person name="Garbus I."/>
            <person name="Selva J.P."/>
            <person name="Gallo C.A."/>
            <person name="Diaz A."/>
            <person name="Albertini E."/>
            <person name="Caccamo M."/>
            <person name="Echenique V."/>
        </authorList>
    </citation>
    <scope>NUCLEOTIDE SEQUENCE [LARGE SCALE GENOMIC DNA]</scope>
    <source>
        <strain evidence="6">cv. Victoria</strain>
        <tissue evidence="5">Leaf</tissue>
    </source>
</reference>
<feature type="region of interest" description="Disordered" evidence="4">
    <location>
        <begin position="338"/>
        <end position="358"/>
    </location>
</feature>
<dbReference type="PANTHER" id="PTHR13989:SF49">
    <property type="entry name" value="REPLICATION PROTEIN A 32 KDA SUBUNIT B"/>
    <property type="match status" value="1"/>
</dbReference>
<dbReference type="GO" id="GO:0000781">
    <property type="term" value="C:chromosome, telomeric region"/>
    <property type="evidence" value="ECO:0007669"/>
    <property type="project" value="TreeGrafter"/>
</dbReference>
<evidence type="ECO:0008006" key="7">
    <source>
        <dbReference type="Google" id="ProtNLM"/>
    </source>
</evidence>
<dbReference type="AlphaFoldDB" id="A0A5J9WQU0"/>
<sequence length="1109" mass="123521">MKEFKARCIKHLSSARAAIEMEADSLLVKLGEHLLPKPGNTQPCSTTEFDIADNQEDKQTPLTDTPSPCSPVSEPAPSDSSPEQNEDESMNTNVEDVAQLEVEEQTVDAGIRSKSNDGIHRRKNLDTRAFSESFLWAKRAIDDCELNLNEKAPEEEFNTSPIKKRKVVHTALVKAPSRELMLKRHIGAASAFYSWMRIIAGEDFIHAASVQEQFMGKHVTYDIARCQLFFCVAYISGKWAACAWDMMRLQQTLYAPCFSSKASKEGWEKHKDVANNLLKAMKLCTARFFEGWEINWKQWTQVFVDTPKASCDSGNFGCSDSIILALQFCRTFDGVTHDATTEKPPGQEPQHTAAELAPPDREGQCCQVRLVDTAITVQPTQVNQQRTIMPVTLKQCKDAASNGSWPLNHTELTTVRIVGRLLDITVLDQRATFTVDDGTGRIESIYWSFAGEGFSQDFLGISNGQYAIVTGSLMRLDGELKLKAYSCMFGPAGVSVEYICNATGKVKEEVMFSLGQLAERGDETSSKATSFPDWDQGMFDSSFFESLERHERELEGPSNGRRRLQPNELDELDFGEIDPTLYSRNVEVGSQDVIVIGPQESCKEALQAKNQRETMRISDDMNRASILVQHNSIEPIQVDANCGEGGSAAATGEEPDPSPDDVGVLCAQPYSSSVLRQQEVSDDVDLNQLPVHCAELDELKKVQDTCSMLARMTAQLISKSMSSNNCPYRADRLIEMRDHITAVITCVEEAASEPSDCQGTKRKGKTGKASSSPVVPIDWEGEILDHEAEAKTSDMEFMPGSIGRRCTAYKRPIATIEEHGADHLSGKRRKLCGNPNCATHRHRIPVRTDALKVCDWIENKATDDMLSQLWLFLDGTPEIKMTGTEIRQRLLWQTPLDLEMASVVIRLLRELEEETIFRRPNCQGRPYVDPAWGVMVANGTICPEASFEHFMYPAPPSCCNNLMQLTTLQVLTLVCVSSNWSCYAFDFTSNVISIMDPMVRHPVEESKVIEQTAICKKLLAEVIHCMRRATGNMYMGHGKWTPKMMMAGGRKPAGVHSGIIALNCMRWYNKNSVCDPPRDGQTTQHKEGPNLPAPHHAHKQGEACNIRVG</sequence>
<dbReference type="GO" id="GO:0035861">
    <property type="term" value="C:site of double-strand break"/>
    <property type="evidence" value="ECO:0007669"/>
    <property type="project" value="TreeGrafter"/>
</dbReference>
<dbReference type="InterPro" id="IPR012340">
    <property type="entry name" value="NA-bd_OB-fold"/>
</dbReference>
<dbReference type="PANTHER" id="PTHR13989">
    <property type="entry name" value="REPLICATION PROTEIN A-RELATED"/>
    <property type="match status" value="1"/>
</dbReference>
<feature type="region of interest" description="Disordered" evidence="4">
    <location>
        <begin position="34"/>
        <end position="91"/>
    </location>
</feature>
<name>A0A5J9WQU0_9POAL</name>
<dbReference type="Gene3D" id="2.40.50.140">
    <property type="entry name" value="Nucleic acid-binding proteins"/>
    <property type="match status" value="1"/>
</dbReference>
<dbReference type="EMBL" id="RWGY01000002">
    <property type="protein sequence ID" value="TVU50523.1"/>
    <property type="molecule type" value="Genomic_DNA"/>
</dbReference>
<evidence type="ECO:0000256" key="3">
    <source>
        <dbReference type="ARBA" id="ARBA00023242"/>
    </source>
</evidence>
<comment type="subcellular location">
    <subcellularLocation>
        <location evidence="1">Nucleus</location>
    </subcellularLocation>
</comment>
<proteinExistence type="predicted"/>
<evidence type="ECO:0000256" key="2">
    <source>
        <dbReference type="ARBA" id="ARBA00023125"/>
    </source>
</evidence>
<comment type="caution">
    <text evidence="5">The sequence shown here is derived from an EMBL/GenBank/DDBJ whole genome shotgun (WGS) entry which is preliminary data.</text>
</comment>
<dbReference type="GO" id="GO:0005662">
    <property type="term" value="C:DNA replication factor A complex"/>
    <property type="evidence" value="ECO:0007669"/>
    <property type="project" value="TreeGrafter"/>
</dbReference>
<dbReference type="Proteomes" id="UP000324897">
    <property type="component" value="Chromosome 6"/>
</dbReference>
<dbReference type="GO" id="GO:0003697">
    <property type="term" value="F:single-stranded DNA binding"/>
    <property type="evidence" value="ECO:0007669"/>
    <property type="project" value="TreeGrafter"/>
</dbReference>
<keyword evidence="3" id="KW-0539">Nucleus</keyword>
<feature type="non-terminal residue" evidence="5">
    <location>
        <position position="1"/>
    </location>
</feature>
<feature type="region of interest" description="Disordered" evidence="4">
    <location>
        <begin position="638"/>
        <end position="660"/>
    </location>
</feature>
<evidence type="ECO:0000313" key="6">
    <source>
        <dbReference type="Proteomes" id="UP000324897"/>
    </source>
</evidence>